<protein>
    <submittedName>
        <fullName evidence="1">Uncharacterized protein</fullName>
    </submittedName>
</protein>
<dbReference type="EMBL" id="CM056742">
    <property type="protein sequence ID" value="KAJ8677435.1"/>
    <property type="molecule type" value="Genomic_DNA"/>
</dbReference>
<gene>
    <name evidence="1" type="ORF">QAD02_013222</name>
</gene>
<dbReference type="Proteomes" id="UP001239111">
    <property type="component" value="Chromosome 2"/>
</dbReference>
<accession>A0ACC2P211</accession>
<comment type="caution">
    <text evidence="1">The sequence shown here is derived from an EMBL/GenBank/DDBJ whole genome shotgun (WGS) entry which is preliminary data.</text>
</comment>
<sequence length="362" mass="41891">MDQINAAGRALPEFLPTKKIIELEKTKRYKITKIRKVKTSWGPKVILELENEFEVFVPSELNDLLIADTQGSQDRRCVRFEIRIHVSFLEERIFLTKTSDVDENTIDSWKDQCTRSIDTLKRVLHNPSLTVPQKQSVTHAIGKIMSSKLTLGSTVKQGSGLSNNNGPRIQWTDPESAFKKRMRTSFMTNLHHIDLKKSLKDASELFAKKIGETMRENQNAFKINSVLSRRFTQTVNNDEDSREVIDIKDFNTKNAEVLPSTRLKQWFIDHIQDPLLKEIEDFQEKDSGWSFSSMMNLQININRSKLMRSGGAYIPLPQFTHTKHSCINIMNNDDQCFKWAILAALHPVPRNNHPNWINHYIQ</sequence>
<organism evidence="1 2">
    <name type="scientific">Eretmocerus hayati</name>
    <dbReference type="NCBI Taxonomy" id="131215"/>
    <lineage>
        <taxon>Eukaryota</taxon>
        <taxon>Metazoa</taxon>
        <taxon>Ecdysozoa</taxon>
        <taxon>Arthropoda</taxon>
        <taxon>Hexapoda</taxon>
        <taxon>Insecta</taxon>
        <taxon>Pterygota</taxon>
        <taxon>Neoptera</taxon>
        <taxon>Endopterygota</taxon>
        <taxon>Hymenoptera</taxon>
        <taxon>Apocrita</taxon>
        <taxon>Proctotrupomorpha</taxon>
        <taxon>Chalcidoidea</taxon>
        <taxon>Aphelinidae</taxon>
        <taxon>Aphelininae</taxon>
        <taxon>Eretmocerus</taxon>
    </lineage>
</organism>
<evidence type="ECO:0000313" key="1">
    <source>
        <dbReference type="EMBL" id="KAJ8677435.1"/>
    </source>
</evidence>
<proteinExistence type="predicted"/>
<evidence type="ECO:0000313" key="2">
    <source>
        <dbReference type="Proteomes" id="UP001239111"/>
    </source>
</evidence>
<keyword evidence="2" id="KW-1185">Reference proteome</keyword>
<name>A0ACC2P211_9HYME</name>
<reference evidence="1" key="1">
    <citation type="submission" date="2023-04" db="EMBL/GenBank/DDBJ databases">
        <title>A chromosome-level genome assembly of the parasitoid wasp Eretmocerus hayati.</title>
        <authorList>
            <person name="Zhong Y."/>
            <person name="Liu S."/>
            <person name="Liu Y."/>
        </authorList>
    </citation>
    <scope>NUCLEOTIDE SEQUENCE</scope>
    <source>
        <strain evidence="1">ZJU_SS_LIU_2023</strain>
    </source>
</reference>